<gene>
    <name evidence="3" type="ORF">ACHAXA_000846</name>
</gene>
<dbReference type="AlphaFoldDB" id="A0ABD3SRH7"/>
<accession>A0ABD3SRH7</accession>
<organism evidence="3 4">
    <name type="scientific">Cyclostephanos tholiformis</name>
    <dbReference type="NCBI Taxonomy" id="382380"/>
    <lineage>
        <taxon>Eukaryota</taxon>
        <taxon>Sar</taxon>
        <taxon>Stramenopiles</taxon>
        <taxon>Ochrophyta</taxon>
        <taxon>Bacillariophyta</taxon>
        <taxon>Coscinodiscophyceae</taxon>
        <taxon>Thalassiosirophycidae</taxon>
        <taxon>Stephanodiscales</taxon>
        <taxon>Stephanodiscaceae</taxon>
        <taxon>Cyclostephanos</taxon>
    </lineage>
</organism>
<evidence type="ECO:0000256" key="2">
    <source>
        <dbReference type="SAM" id="MobiDB-lite"/>
    </source>
</evidence>
<keyword evidence="1" id="KW-0175">Coiled coil</keyword>
<feature type="region of interest" description="Disordered" evidence="2">
    <location>
        <begin position="1"/>
        <end position="40"/>
    </location>
</feature>
<protein>
    <submittedName>
        <fullName evidence="3">Uncharacterized protein</fullName>
    </submittedName>
</protein>
<evidence type="ECO:0000256" key="1">
    <source>
        <dbReference type="SAM" id="Coils"/>
    </source>
</evidence>
<feature type="region of interest" description="Disordered" evidence="2">
    <location>
        <begin position="52"/>
        <end position="92"/>
    </location>
</feature>
<feature type="compositionally biased region" description="Basic residues" evidence="2">
    <location>
        <begin position="59"/>
        <end position="75"/>
    </location>
</feature>
<evidence type="ECO:0000313" key="3">
    <source>
        <dbReference type="EMBL" id="KAL3826878.1"/>
    </source>
</evidence>
<name>A0ABD3SRH7_9STRA</name>
<feature type="compositionally biased region" description="Low complexity" evidence="2">
    <location>
        <begin position="79"/>
        <end position="92"/>
    </location>
</feature>
<sequence length="214" mass="23885">MTPSMRTSSSIASCDGDNIESGYSSNSSHDEISSLNSSSSASPQEMVIMVSKWTNNGKASRRRSHYEQLRHRRSKASCLSPQLPSFSSTSTSSSPLLKDIYHHIPTIATSSSALLLFLITIFTISHQHTEIESMRLQLEISNQHRAHLEKSATDLQSKVTSREAALIHCNDAHLTLSKHHKDQSGKVRELQEELAELRQKFERLVDGNAERKVS</sequence>
<feature type="compositionally biased region" description="Polar residues" evidence="2">
    <location>
        <begin position="1"/>
        <end position="12"/>
    </location>
</feature>
<dbReference type="Proteomes" id="UP001530377">
    <property type="component" value="Unassembled WGS sequence"/>
</dbReference>
<reference evidence="3 4" key="1">
    <citation type="submission" date="2024-10" db="EMBL/GenBank/DDBJ databases">
        <title>Updated reference genomes for cyclostephanoid diatoms.</title>
        <authorList>
            <person name="Roberts W.R."/>
            <person name="Alverson A.J."/>
        </authorList>
    </citation>
    <scope>NUCLEOTIDE SEQUENCE [LARGE SCALE GENOMIC DNA]</scope>
    <source>
        <strain evidence="3 4">AJA228-03</strain>
    </source>
</reference>
<proteinExistence type="predicted"/>
<dbReference type="EMBL" id="JALLPB020000012">
    <property type="protein sequence ID" value="KAL3826878.1"/>
    <property type="molecule type" value="Genomic_DNA"/>
</dbReference>
<feature type="coiled-coil region" evidence="1">
    <location>
        <begin position="180"/>
        <end position="207"/>
    </location>
</feature>
<comment type="caution">
    <text evidence="3">The sequence shown here is derived from an EMBL/GenBank/DDBJ whole genome shotgun (WGS) entry which is preliminary data.</text>
</comment>
<evidence type="ECO:0000313" key="4">
    <source>
        <dbReference type="Proteomes" id="UP001530377"/>
    </source>
</evidence>
<keyword evidence="4" id="KW-1185">Reference proteome</keyword>